<dbReference type="PIRSF" id="PIRSF000337">
    <property type="entry name" value="NTA_MOA"/>
    <property type="match status" value="1"/>
</dbReference>
<reference evidence="8 9" key="1">
    <citation type="submission" date="2019-02" db="EMBL/GenBank/DDBJ databases">
        <title>Paenibacillus sp. nov., isolated from surface-sterilized tissue of Thalictrum simplex L.</title>
        <authorList>
            <person name="Tuo L."/>
        </authorList>
    </citation>
    <scope>NUCLEOTIDE SEQUENCE [LARGE SCALE GENOMIC DNA]</scope>
    <source>
        <strain evidence="8 9">N2SHLJ1</strain>
    </source>
</reference>
<keyword evidence="4" id="KW-0503">Monooxygenase</keyword>
<accession>A0A4Q9DJX0</accession>
<keyword evidence="3" id="KW-0560">Oxidoreductase</keyword>
<feature type="binding site" evidence="6">
    <location>
        <position position="220"/>
    </location>
    <ligand>
        <name>FMN</name>
        <dbReference type="ChEBI" id="CHEBI:58210"/>
    </ligand>
</feature>
<evidence type="ECO:0000313" key="8">
    <source>
        <dbReference type="EMBL" id="TBL70911.1"/>
    </source>
</evidence>
<dbReference type="InterPro" id="IPR011251">
    <property type="entry name" value="Luciferase-like_dom"/>
</dbReference>
<dbReference type="OrthoDB" id="3265338at2"/>
<organism evidence="8 9">
    <name type="scientific">Paenibacillus thalictri</name>
    <dbReference type="NCBI Taxonomy" id="2527873"/>
    <lineage>
        <taxon>Bacteria</taxon>
        <taxon>Bacillati</taxon>
        <taxon>Bacillota</taxon>
        <taxon>Bacilli</taxon>
        <taxon>Bacillales</taxon>
        <taxon>Paenibacillaceae</taxon>
        <taxon>Paenibacillus</taxon>
    </lineage>
</organism>
<dbReference type="GO" id="GO:0004497">
    <property type="term" value="F:monooxygenase activity"/>
    <property type="evidence" value="ECO:0007669"/>
    <property type="project" value="UniProtKB-KW"/>
</dbReference>
<evidence type="ECO:0000256" key="1">
    <source>
        <dbReference type="ARBA" id="ARBA00022630"/>
    </source>
</evidence>
<evidence type="ECO:0000259" key="7">
    <source>
        <dbReference type="Pfam" id="PF00296"/>
    </source>
</evidence>
<dbReference type="Pfam" id="PF00296">
    <property type="entry name" value="Bac_luciferase"/>
    <property type="match status" value="1"/>
</dbReference>
<evidence type="ECO:0000256" key="4">
    <source>
        <dbReference type="ARBA" id="ARBA00023033"/>
    </source>
</evidence>
<dbReference type="CDD" id="cd01095">
    <property type="entry name" value="Nitrilotriacetate_monoxgenase"/>
    <property type="match status" value="1"/>
</dbReference>
<dbReference type="NCBIfam" id="TIGR03860">
    <property type="entry name" value="FMN_nitrolo"/>
    <property type="match status" value="1"/>
</dbReference>
<dbReference type="PANTHER" id="PTHR30011">
    <property type="entry name" value="ALKANESULFONATE MONOOXYGENASE-RELATED"/>
    <property type="match status" value="1"/>
</dbReference>
<dbReference type="GO" id="GO:0016705">
    <property type="term" value="F:oxidoreductase activity, acting on paired donors, with incorporation or reduction of molecular oxygen"/>
    <property type="evidence" value="ECO:0007669"/>
    <property type="project" value="InterPro"/>
</dbReference>
<comment type="caution">
    <text evidence="8">The sequence shown here is derived from an EMBL/GenBank/DDBJ whole genome shotgun (WGS) entry which is preliminary data.</text>
</comment>
<evidence type="ECO:0000256" key="6">
    <source>
        <dbReference type="PIRSR" id="PIRSR000337-1"/>
    </source>
</evidence>
<gene>
    <name evidence="8" type="ORF">EYB31_32250</name>
</gene>
<dbReference type="InterPro" id="IPR051260">
    <property type="entry name" value="Diverse_substr_monoxygenases"/>
</dbReference>
<feature type="binding site" evidence="6">
    <location>
        <position position="145"/>
    </location>
    <ligand>
        <name>FMN</name>
        <dbReference type="ChEBI" id="CHEBI:58210"/>
    </ligand>
</feature>
<dbReference type="PANTHER" id="PTHR30011:SF16">
    <property type="entry name" value="C2H2 FINGER DOMAIN TRANSCRIPTION FACTOR (EUROFUNG)-RELATED"/>
    <property type="match status" value="1"/>
</dbReference>
<keyword evidence="2 6" id="KW-0288">FMN</keyword>
<feature type="binding site" evidence="6">
    <location>
        <position position="58"/>
    </location>
    <ligand>
        <name>FMN</name>
        <dbReference type="ChEBI" id="CHEBI:58210"/>
    </ligand>
</feature>
<keyword evidence="1 6" id="KW-0285">Flavoprotein</keyword>
<dbReference type="InterPro" id="IPR016215">
    <property type="entry name" value="NTA_MOA"/>
</dbReference>
<dbReference type="Gene3D" id="3.20.20.30">
    <property type="entry name" value="Luciferase-like domain"/>
    <property type="match status" value="1"/>
</dbReference>
<evidence type="ECO:0000256" key="5">
    <source>
        <dbReference type="ARBA" id="ARBA00033748"/>
    </source>
</evidence>
<comment type="similarity">
    <text evidence="5">Belongs to the NtaA/SnaA/DszA monooxygenase family.</text>
</comment>
<dbReference type="RefSeq" id="WP_131017628.1">
    <property type="nucleotide sequence ID" value="NZ_SIRE01000029.1"/>
</dbReference>
<protein>
    <submittedName>
        <fullName evidence="8">LLM class flavin-dependent oxidoreductase</fullName>
    </submittedName>
</protein>
<evidence type="ECO:0000256" key="2">
    <source>
        <dbReference type="ARBA" id="ARBA00022643"/>
    </source>
</evidence>
<name>A0A4Q9DJX0_9BACL</name>
<dbReference type="EMBL" id="SIRE01000029">
    <property type="protein sequence ID" value="TBL70911.1"/>
    <property type="molecule type" value="Genomic_DNA"/>
</dbReference>
<dbReference type="SUPFAM" id="SSF51679">
    <property type="entry name" value="Bacterial luciferase-like"/>
    <property type="match status" value="1"/>
</dbReference>
<feature type="domain" description="Luciferase-like" evidence="7">
    <location>
        <begin position="22"/>
        <end position="383"/>
    </location>
</feature>
<evidence type="ECO:0000256" key="3">
    <source>
        <dbReference type="ARBA" id="ARBA00023002"/>
    </source>
</evidence>
<dbReference type="Proteomes" id="UP000293142">
    <property type="component" value="Unassembled WGS sequence"/>
</dbReference>
<keyword evidence="9" id="KW-1185">Reference proteome</keyword>
<dbReference type="InterPro" id="IPR036661">
    <property type="entry name" value="Luciferase-like_sf"/>
</dbReference>
<sequence>MSQKRQMKLGTRVFGIGHYRTLWRQQQVAPNGNIDFKAHVRQAQYAESAKFDFIFFSDRLFFDQYSAPKSMNQFEPLTIISALSAVTSKLGFVATASTSYTEPFNLARILMSADQISGGRVGWNAVTTALSGAALNFSRDKHFSHSERYQRAQEHLDIVRGLWDTWEDDAFVYDKENNKFFDPAKLHTLDYKGQFFNVRGPLNISRSEQGQPVIFQAGGSETGKTFAAQNAEGIYTIIDTLPEAQVFYADVKRRTVQAGRSEDDVLIFPGMYPFIGRTEKEAWDKYNEVVSYITYEEAVTELKLFFKDTDFSKLDPDAPFPEFSTESSEGYRSMADRIVRIAKGERLSLKETAFRFGSPKQEFVGTPERIADRMQAWFEQRGCDGFNVWAPYVGGQEEFAEKVLPILQDRGLFRKDYEADTLRGNLGLSLPENRYAGK</sequence>
<proteinExistence type="inferred from homology"/>
<evidence type="ECO:0000313" key="9">
    <source>
        <dbReference type="Proteomes" id="UP000293142"/>
    </source>
</evidence>
<feature type="binding site" evidence="6">
    <location>
        <position position="95"/>
    </location>
    <ligand>
        <name>FMN</name>
        <dbReference type="ChEBI" id="CHEBI:58210"/>
    </ligand>
</feature>
<feature type="binding site" evidence="6">
    <location>
        <position position="149"/>
    </location>
    <ligand>
        <name>FMN</name>
        <dbReference type="ChEBI" id="CHEBI:58210"/>
    </ligand>
</feature>
<dbReference type="AlphaFoldDB" id="A0A4Q9DJX0"/>